<dbReference type="PANTHER" id="PTHR10869">
    <property type="entry name" value="PROLYL 4-HYDROXYLASE ALPHA SUBUNIT"/>
    <property type="match status" value="1"/>
</dbReference>
<dbReference type="HOGENOM" id="CLU_041456_2_0_6"/>
<dbReference type="Proteomes" id="UP000000238">
    <property type="component" value="Chromosome"/>
</dbReference>
<evidence type="ECO:0000256" key="1">
    <source>
        <dbReference type="ARBA" id="ARBA00001961"/>
    </source>
</evidence>
<dbReference type="GO" id="GO:0004656">
    <property type="term" value="F:procollagen-proline 4-dioxygenase activity"/>
    <property type="evidence" value="ECO:0007669"/>
    <property type="project" value="TreeGrafter"/>
</dbReference>
<proteinExistence type="predicted"/>
<dbReference type="InterPro" id="IPR045054">
    <property type="entry name" value="P4HA-like"/>
</dbReference>
<evidence type="ECO:0000313" key="8">
    <source>
        <dbReference type="EMBL" id="ABC29139.1"/>
    </source>
</evidence>
<keyword evidence="6" id="KW-0408">Iron</keyword>
<keyword evidence="9" id="KW-1185">Reference proteome</keyword>
<keyword evidence="4" id="KW-0223">Dioxygenase</keyword>
<reference evidence="8 9" key="1">
    <citation type="journal article" date="2005" name="Nucleic Acids Res.">
        <title>Genomic blueprint of Hahella chejuensis, a marine microbe producing an algicidal agent.</title>
        <authorList>
            <person name="Jeong H."/>
            <person name="Yim J.H."/>
            <person name="Lee C."/>
            <person name="Choi S.-H."/>
            <person name="Park Y.K."/>
            <person name="Yoon S.H."/>
            <person name="Hur C.-G."/>
            <person name="Kang H.-Y."/>
            <person name="Kim D."/>
            <person name="Lee H.H."/>
            <person name="Park K.H."/>
            <person name="Park S.-H."/>
            <person name="Park H.-S."/>
            <person name="Lee H.K."/>
            <person name="Oh T.K."/>
            <person name="Kim J.F."/>
        </authorList>
    </citation>
    <scope>NUCLEOTIDE SEQUENCE [LARGE SCALE GENOMIC DNA]</scope>
    <source>
        <strain evidence="8 9">KCTC 2396</strain>
    </source>
</reference>
<dbReference type="eggNOG" id="COG3128">
    <property type="taxonomic scope" value="Bacteria"/>
</dbReference>
<dbReference type="PROSITE" id="PS51471">
    <property type="entry name" value="FE2OG_OXY"/>
    <property type="match status" value="1"/>
</dbReference>
<comment type="cofactor">
    <cofactor evidence="1">
        <name>L-ascorbate</name>
        <dbReference type="ChEBI" id="CHEBI:38290"/>
    </cofactor>
</comment>
<evidence type="ECO:0000256" key="4">
    <source>
        <dbReference type="ARBA" id="ARBA00022964"/>
    </source>
</evidence>
<dbReference type="PANTHER" id="PTHR10869:SF246">
    <property type="entry name" value="TRANSMEMBRANE PROLYL 4-HYDROXYLASE"/>
    <property type="match status" value="1"/>
</dbReference>
<dbReference type="KEGG" id="hch:HCH_02316"/>
<dbReference type="GO" id="GO:0031418">
    <property type="term" value="F:L-ascorbic acid binding"/>
    <property type="evidence" value="ECO:0007669"/>
    <property type="project" value="UniProtKB-KW"/>
</dbReference>
<accession>Q2SJN5</accession>
<evidence type="ECO:0000256" key="5">
    <source>
        <dbReference type="ARBA" id="ARBA00023002"/>
    </source>
</evidence>
<keyword evidence="2" id="KW-0479">Metal-binding</keyword>
<evidence type="ECO:0000313" key="9">
    <source>
        <dbReference type="Proteomes" id="UP000000238"/>
    </source>
</evidence>
<dbReference type="OrthoDB" id="269774at2"/>
<feature type="domain" description="Fe2OG dioxygenase" evidence="7">
    <location>
        <begin position="87"/>
        <end position="181"/>
    </location>
</feature>
<dbReference type="STRING" id="349521.HCH_02316"/>
<dbReference type="AlphaFoldDB" id="Q2SJN5"/>
<dbReference type="EMBL" id="CP000155">
    <property type="protein sequence ID" value="ABC29139.1"/>
    <property type="molecule type" value="Genomic_DNA"/>
</dbReference>
<dbReference type="InterPro" id="IPR005123">
    <property type="entry name" value="Oxoglu/Fe-dep_dioxygenase_dom"/>
</dbReference>
<evidence type="ECO:0000256" key="2">
    <source>
        <dbReference type="ARBA" id="ARBA00022723"/>
    </source>
</evidence>
<keyword evidence="3" id="KW-0847">Vitamin C</keyword>
<evidence type="ECO:0000256" key="6">
    <source>
        <dbReference type="ARBA" id="ARBA00023004"/>
    </source>
</evidence>
<name>Q2SJN5_HAHCH</name>
<evidence type="ECO:0000256" key="3">
    <source>
        <dbReference type="ARBA" id="ARBA00022896"/>
    </source>
</evidence>
<dbReference type="Gene3D" id="2.60.120.620">
    <property type="entry name" value="q2cbj1_9rhob like domain"/>
    <property type="match status" value="1"/>
</dbReference>
<dbReference type="InterPro" id="IPR044862">
    <property type="entry name" value="Pro_4_hyd_alph_FE2OG_OXY"/>
</dbReference>
<dbReference type="RefSeq" id="WP_011396208.1">
    <property type="nucleotide sequence ID" value="NC_007645.1"/>
</dbReference>
<keyword evidence="5" id="KW-0560">Oxidoreductase</keyword>
<organism evidence="8 9">
    <name type="scientific">Hahella chejuensis (strain KCTC 2396)</name>
    <dbReference type="NCBI Taxonomy" id="349521"/>
    <lineage>
        <taxon>Bacteria</taxon>
        <taxon>Pseudomonadati</taxon>
        <taxon>Pseudomonadota</taxon>
        <taxon>Gammaproteobacteria</taxon>
        <taxon>Oceanospirillales</taxon>
        <taxon>Hahellaceae</taxon>
        <taxon>Hahella</taxon>
    </lineage>
</organism>
<gene>
    <name evidence="8" type="ordered locus">HCH_02316</name>
</gene>
<protein>
    <recommendedName>
        <fullName evidence="7">Fe2OG dioxygenase domain-containing protein</fullName>
    </recommendedName>
</protein>
<dbReference type="InterPro" id="IPR006620">
    <property type="entry name" value="Pro_4_hyd_alph"/>
</dbReference>
<dbReference type="SMART" id="SM00702">
    <property type="entry name" value="P4Hc"/>
    <property type="match status" value="1"/>
</dbReference>
<sequence>MNIDHSAPYISTVEEIITVQECHQWIQFIDNQNPQIAPLHTHKGEVYKPDYRNNERVMKSDPDYAACLYQKLKSELPQTVFGWSIAGLNELFRCYRYKPGMKFAPHSDGFYGRSKDERSFYTLLLYLNEVEAGGETGFFVSPEVKISPKPGLALAFQHEIFHEGCEVKAGIKYVLRTDVMYRRMD</sequence>
<evidence type="ECO:0000259" key="7">
    <source>
        <dbReference type="PROSITE" id="PS51471"/>
    </source>
</evidence>
<dbReference type="Pfam" id="PF13640">
    <property type="entry name" value="2OG-FeII_Oxy_3"/>
    <property type="match status" value="1"/>
</dbReference>
<dbReference type="GO" id="GO:0005506">
    <property type="term" value="F:iron ion binding"/>
    <property type="evidence" value="ECO:0007669"/>
    <property type="project" value="InterPro"/>
</dbReference>